<evidence type="ECO:0000256" key="1">
    <source>
        <dbReference type="ARBA" id="ARBA00004123"/>
    </source>
</evidence>
<reference evidence="11" key="1">
    <citation type="submission" date="2021-09" db="EMBL/GenBank/DDBJ databases">
        <authorList>
            <consortium name="Pathogen Informatics"/>
        </authorList>
    </citation>
    <scope>NUCLEOTIDE SEQUENCE</scope>
</reference>
<evidence type="ECO:0000256" key="7">
    <source>
        <dbReference type="ARBA" id="ARBA00023306"/>
    </source>
</evidence>
<dbReference type="PANTHER" id="PTHR14222">
    <property type="entry name" value="CONDENSIN"/>
    <property type="match status" value="1"/>
</dbReference>
<evidence type="ECO:0000256" key="4">
    <source>
        <dbReference type="ARBA" id="ARBA00022776"/>
    </source>
</evidence>
<evidence type="ECO:0000256" key="9">
    <source>
        <dbReference type="SAM" id="MobiDB-lite"/>
    </source>
</evidence>
<dbReference type="GO" id="GO:0042393">
    <property type="term" value="F:histone binding"/>
    <property type="evidence" value="ECO:0007669"/>
    <property type="project" value="TreeGrafter"/>
</dbReference>
<keyword evidence="3" id="KW-0677">Repeat</keyword>
<feature type="domain" description="Condensin complex subunit 1 C-terminal" evidence="10">
    <location>
        <begin position="1054"/>
        <end position="1163"/>
    </location>
</feature>
<dbReference type="InterPro" id="IPR032682">
    <property type="entry name" value="Cnd1_C"/>
</dbReference>
<dbReference type="Gene3D" id="1.25.10.10">
    <property type="entry name" value="Leucine-rich Repeat Variant"/>
    <property type="match status" value="2"/>
</dbReference>
<name>A0A8J2Q3A3_9BILA</name>
<dbReference type="PROSITE" id="PS50077">
    <property type="entry name" value="HEAT_REPEAT"/>
    <property type="match status" value="1"/>
</dbReference>
<dbReference type="GO" id="GO:0000796">
    <property type="term" value="C:condensin complex"/>
    <property type="evidence" value="ECO:0007669"/>
    <property type="project" value="TreeGrafter"/>
</dbReference>
<feature type="compositionally biased region" description="Basic and acidic residues" evidence="9">
    <location>
        <begin position="450"/>
        <end position="463"/>
    </location>
</feature>
<evidence type="ECO:0000313" key="12">
    <source>
        <dbReference type="Proteomes" id="UP000746747"/>
    </source>
</evidence>
<protein>
    <recommendedName>
        <fullName evidence="10">Condensin complex subunit 1 C-terminal domain-containing protein</fullName>
    </recommendedName>
</protein>
<comment type="subcellular location">
    <subcellularLocation>
        <location evidence="1">Nucleus</location>
    </subcellularLocation>
</comment>
<accession>A0A8J2Q3A3</accession>
<comment type="caution">
    <text evidence="11">The sequence shown here is derived from an EMBL/GenBank/DDBJ whole genome shotgun (WGS) entry which is preliminary data.</text>
</comment>
<dbReference type="OrthoDB" id="10263978at2759"/>
<dbReference type="InterPro" id="IPR026971">
    <property type="entry name" value="CND1/NCAPD3"/>
</dbReference>
<dbReference type="GO" id="GO:0000779">
    <property type="term" value="C:condensed chromosome, centromeric region"/>
    <property type="evidence" value="ECO:0007669"/>
    <property type="project" value="TreeGrafter"/>
</dbReference>
<feature type="repeat" description="HEAT" evidence="8">
    <location>
        <begin position="590"/>
        <end position="628"/>
    </location>
</feature>
<keyword evidence="6" id="KW-0539">Nucleus</keyword>
<evidence type="ECO:0000256" key="5">
    <source>
        <dbReference type="ARBA" id="ARBA00023067"/>
    </source>
</evidence>
<keyword evidence="7" id="KW-0131">Cell cycle</keyword>
<feature type="region of interest" description="Disordered" evidence="9">
    <location>
        <begin position="436"/>
        <end position="469"/>
    </location>
</feature>
<evidence type="ECO:0000256" key="3">
    <source>
        <dbReference type="ARBA" id="ARBA00022737"/>
    </source>
</evidence>
<dbReference type="Proteomes" id="UP000746747">
    <property type="component" value="Unassembled WGS sequence"/>
</dbReference>
<proteinExistence type="predicted"/>
<dbReference type="Pfam" id="PF02985">
    <property type="entry name" value="HEAT"/>
    <property type="match status" value="1"/>
</dbReference>
<keyword evidence="2" id="KW-0132">Cell division</keyword>
<dbReference type="GO" id="GO:0051301">
    <property type="term" value="P:cell division"/>
    <property type="evidence" value="ECO:0007669"/>
    <property type="project" value="UniProtKB-KW"/>
</dbReference>
<keyword evidence="4" id="KW-0498">Mitosis</keyword>
<dbReference type="InterPro" id="IPR021133">
    <property type="entry name" value="HEAT_type_2"/>
</dbReference>
<keyword evidence="5" id="KW-0226">DNA condensation</keyword>
<evidence type="ECO:0000256" key="6">
    <source>
        <dbReference type="ARBA" id="ARBA00023242"/>
    </source>
</evidence>
<evidence type="ECO:0000313" key="11">
    <source>
        <dbReference type="EMBL" id="CAG9534300.1"/>
    </source>
</evidence>
<dbReference type="PANTHER" id="PTHR14222:SF1">
    <property type="entry name" value="CONDENSIN-2 COMPLEX SUBUNIT D3"/>
    <property type="match status" value="1"/>
</dbReference>
<sequence>MEEKHKLFEALDDVSSIFSEMNDEWTATCFDDNFSDFGSFAHVIRFSILQALDYSLRLSELCARLLLYGEKANSSVEIWHEMAERNFDAKKLCVFAWYLIERGQQPDVSLDDRKVGLIGSRIYISLCCLRGAQAFNIFNDYLFQRAVEELRLIRRLLSNGHFSTTNNRVEIGGNTKSKNKKLFVANNSKTRHSDFEQLTLEDGTELRYMLCDVLDSLFVFLSRGLLSSTQQSSTSLAIFLQQLMQLDFSEKTSLLECKRLSDFQRLQGFSDRSFALMHRFLDNQHAVSGVIYGRIIMPRLLFWTLENAVFPTNAHPPKLMSTYKEAMLNFIRIRIEKDFEEEMSTILLMLQNVCFRCPDRSDYRAKVANSVVEVLAHLSPKYIRDFAAFLLLTAANSKVAVRSFAVEVAVPFVKQHGHILEVSCKQENGTHNFEQMDEKDVSSGEEVSMEVDKAEENDNDNRQRVRKKAERKKAISDNLVRKIGLHNAILVLLLKSCNDKSPMVRTRALMQVAMLLNHENIRNKLLNLPKTSVYVCCSENEDIEKHQDGPALLRIIASRCLDARVSTRRAAIMALESLFPSLSELQRSEFLPIFQQRCRDPSLLVRKQAAESLSNLLLIMGTDSSMYDQVWLASVLPLINDCEQSVVQLTSKLVYETLILPALEDTTSVVWRILEAVEQEVNHRRLLLRSLLHQAKEGGLSEHVVDSLLKKCNDLKNVNIVWMLLSFLSSVFKIDESEAIRFWYTLNESDESNLVSYVAEVIARCADSTSEANRNQLIENFSVKLIEFSVNEGHIAHVYYAFARLCRGIGDDCIGAKQFLEFNRILVDKSLKILHNIIFRPIDGSGEVLLSQENDKTSKLLVRVINSLGEAIQYSPILLSINPKAFDIMQLIMASDVIQQQLIQTGTLCNTLPTVPSVRPSTAIHCSDVEGLIKQELQQADVQQDGHSNVPEHRGFATGFLRSSKFSIQLNNNTEGSQKASASANQECRTSQPTSHGLGPTFLGQHTVNIEVLSPAVRAQAVLAIGKMCLQDEKLAKKCVPVLSRQLLVNSNHLVRSNIVGVICDLCKRYTLLVDRHSAIIASCLKDPSTLVRKQTLMLLTHLIKEQFVRWAGQIMYRFVSTILDENQEVRKYAELCLVDVLLVQFPNMFVNHFLECLFYFNSVTHSLWLTTSNVMEEDTAERQDLKCSLSGFRLKNARMKLYRFMIKTFNDENKFTIGMRIGQEVYSAIVDGVLDICDRRVKALLEDCYEIMCCPEMKLSMALGRRSPNEEDEDDDDEPPSNIQEAAKKVVTQAFRRGIIDAILPHVIQLKYYLQEKRLPELEFGIIRVLRELCKDHREQLDEFLASDKQLKAEIKFDLEKLEEKERKMKISNNNDVIMKAPFLLNKRVSFAADGVASSPRLKSETVKEKCEVGLVTQTEVQGSEQNGRDDVLLADTNHRSDQKLMEEGTKISNDKGENAENIQPSTSVKQTLLMVKRRSQRIQFEQLDEEGELPVRAISTPEHNIGELTFGLGDEMSAIESTPTRKRSKRQARQPYVPPIEEADNENE</sequence>
<evidence type="ECO:0000256" key="2">
    <source>
        <dbReference type="ARBA" id="ARBA00022618"/>
    </source>
</evidence>
<evidence type="ECO:0000259" key="10">
    <source>
        <dbReference type="Pfam" id="PF12717"/>
    </source>
</evidence>
<dbReference type="InterPro" id="IPR011989">
    <property type="entry name" value="ARM-like"/>
</dbReference>
<dbReference type="Pfam" id="PF12717">
    <property type="entry name" value="Cnd1"/>
    <property type="match status" value="1"/>
</dbReference>
<dbReference type="InterPro" id="IPR000357">
    <property type="entry name" value="HEAT"/>
</dbReference>
<dbReference type="InterPro" id="IPR016024">
    <property type="entry name" value="ARM-type_fold"/>
</dbReference>
<dbReference type="SUPFAM" id="SSF48371">
    <property type="entry name" value="ARM repeat"/>
    <property type="match status" value="1"/>
</dbReference>
<dbReference type="EMBL" id="CAKAEH010001301">
    <property type="protein sequence ID" value="CAG9534300.1"/>
    <property type="molecule type" value="Genomic_DNA"/>
</dbReference>
<dbReference type="GO" id="GO:0007076">
    <property type="term" value="P:mitotic chromosome condensation"/>
    <property type="evidence" value="ECO:0007669"/>
    <property type="project" value="InterPro"/>
</dbReference>
<dbReference type="GO" id="GO:0005634">
    <property type="term" value="C:nucleus"/>
    <property type="evidence" value="ECO:0007669"/>
    <property type="project" value="UniProtKB-SubCell"/>
</dbReference>
<organism evidence="11 12">
    <name type="scientific">Cercopithifilaria johnstoni</name>
    <dbReference type="NCBI Taxonomy" id="2874296"/>
    <lineage>
        <taxon>Eukaryota</taxon>
        <taxon>Metazoa</taxon>
        <taxon>Ecdysozoa</taxon>
        <taxon>Nematoda</taxon>
        <taxon>Chromadorea</taxon>
        <taxon>Rhabditida</taxon>
        <taxon>Spirurina</taxon>
        <taxon>Spiruromorpha</taxon>
        <taxon>Filarioidea</taxon>
        <taxon>Onchocercidae</taxon>
        <taxon>Cercopithifilaria</taxon>
    </lineage>
</organism>
<gene>
    <name evidence="11" type="ORF">CJOHNSTONI_LOCUS4447</name>
</gene>
<dbReference type="GO" id="GO:0010032">
    <property type="term" value="P:meiotic chromosome condensation"/>
    <property type="evidence" value="ECO:0007669"/>
    <property type="project" value="TreeGrafter"/>
</dbReference>
<keyword evidence="12" id="KW-1185">Reference proteome</keyword>
<feature type="region of interest" description="Disordered" evidence="9">
    <location>
        <begin position="1515"/>
        <end position="1550"/>
    </location>
</feature>
<evidence type="ECO:0000256" key="8">
    <source>
        <dbReference type="PROSITE-ProRule" id="PRU00103"/>
    </source>
</evidence>